<keyword evidence="3" id="KW-1185">Reference proteome</keyword>
<dbReference type="EMBL" id="FMHU01000002">
    <property type="protein sequence ID" value="SCL25424.1"/>
    <property type="molecule type" value="Genomic_DNA"/>
</dbReference>
<evidence type="ECO:0000313" key="1">
    <source>
        <dbReference type="EMBL" id="SCL25424.1"/>
    </source>
</evidence>
<reference evidence="3" key="1">
    <citation type="submission" date="2016-06" db="EMBL/GenBank/DDBJ databases">
        <authorList>
            <person name="Varghese N."/>
        </authorList>
    </citation>
    <scope>NUCLEOTIDE SEQUENCE [LARGE SCALE GENOMIC DNA]</scope>
    <source>
        <strain evidence="3">DSM 46123</strain>
    </source>
</reference>
<dbReference type="STRING" id="47866.GA0074694_4217"/>
<sequence length="188" mass="20739">MLAGMRWVEFGSQGWVRVNGLSDGDEKFVVIAKTKEWEGRRIIVDLVISSDPWSPGVTAGKLKAVPIGWIESAVNTPEALEWLAQRDDGDQKADPTRTALHERKREYFEQLAPFSTEEMPKLTRPDGTNPDGFYRLVAAAYVAAVASSGKPAAVIAERSEVPVATVHRWIAEARRRGFLPPARKGRAG</sequence>
<evidence type="ECO:0000313" key="2">
    <source>
        <dbReference type="EMBL" id="SCL32211.1"/>
    </source>
</evidence>
<name>A0A1C6SRK7_9ACTN</name>
<protein>
    <submittedName>
        <fullName evidence="2">Uncharacterized protein</fullName>
    </submittedName>
</protein>
<reference evidence="2" key="2">
    <citation type="submission" date="2016-06" db="EMBL/GenBank/DDBJ databases">
        <authorList>
            <person name="Kjaerup R.B."/>
            <person name="Dalgaard T.S."/>
            <person name="Juul-Madsen H.R."/>
        </authorList>
    </citation>
    <scope>NUCLEOTIDE SEQUENCE [LARGE SCALE GENOMIC DNA]</scope>
    <source>
        <strain evidence="2">DSM 46123</strain>
    </source>
</reference>
<dbReference type="AlphaFoldDB" id="A0A1C6SRK7"/>
<gene>
    <name evidence="1" type="ORF">GA0074694_4217</name>
    <name evidence="2" type="ORF">GA0074694_6197</name>
</gene>
<proteinExistence type="predicted"/>
<dbReference type="EMBL" id="FMHU01000002">
    <property type="protein sequence ID" value="SCL32211.1"/>
    <property type="molecule type" value="Genomic_DNA"/>
</dbReference>
<organism evidence="2 3">
    <name type="scientific">Micromonospora inyonensis</name>
    <dbReference type="NCBI Taxonomy" id="47866"/>
    <lineage>
        <taxon>Bacteria</taxon>
        <taxon>Bacillati</taxon>
        <taxon>Actinomycetota</taxon>
        <taxon>Actinomycetes</taxon>
        <taxon>Micromonosporales</taxon>
        <taxon>Micromonosporaceae</taxon>
        <taxon>Micromonospora</taxon>
    </lineage>
</organism>
<evidence type="ECO:0000313" key="3">
    <source>
        <dbReference type="Proteomes" id="UP000198906"/>
    </source>
</evidence>
<dbReference type="Proteomes" id="UP000198906">
    <property type="component" value="Unassembled WGS sequence"/>
</dbReference>
<accession>A0A1C6SRK7</accession>